<evidence type="ECO:0000256" key="4">
    <source>
        <dbReference type="ARBA" id="ARBA00022741"/>
    </source>
</evidence>
<evidence type="ECO:0000313" key="10">
    <source>
        <dbReference type="EMBL" id="NKY00424.1"/>
    </source>
</evidence>
<dbReference type="CDD" id="cd05387">
    <property type="entry name" value="BY-kinase"/>
    <property type="match status" value="1"/>
</dbReference>
<comment type="similarity">
    <text evidence="1">Belongs to the CpsD/CapB family.</text>
</comment>
<keyword evidence="4" id="KW-0547">Nucleotide-binding</keyword>
<proteinExistence type="inferred from homology"/>
<evidence type="ECO:0000256" key="6">
    <source>
        <dbReference type="ARBA" id="ARBA00022840"/>
    </source>
</evidence>
<evidence type="ECO:0000256" key="3">
    <source>
        <dbReference type="ARBA" id="ARBA00022679"/>
    </source>
</evidence>
<comment type="caution">
    <text evidence="10">The sequence shown here is derived from an EMBL/GenBank/DDBJ whole genome shotgun (WGS) entry which is preliminary data.</text>
</comment>
<dbReference type="Gene3D" id="3.40.50.300">
    <property type="entry name" value="P-loop containing nucleotide triphosphate hydrolases"/>
    <property type="match status" value="1"/>
</dbReference>
<keyword evidence="6" id="KW-0067">ATP-binding</keyword>
<dbReference type="PANTHER" id="PTHR32309">
    <property type="entry name" value="TYROSINE-PROTEIN KINASE"/>
    <property type="match status" value="1"/>
</dbReference>
<dbReference type="Proteomes" id="UP000563898">
    <property type="component" value="Unassembled WGS sequence"/>
</dbReference>
<dbReference type="InterPro" id="IPR027417">
    <property type="entry name" value="P-loop_NTPase"/>
</dbReference>
<dbReference type="InterPro" id="IPR025669">
    <property type="entry name" value="AAA_dom"/>
</dbReference>
<protein>
    <recommendedName>
        <fullName evidence="2">non-specific protein-tyrosine kinase</fullName>
        <ecNumber evidence="2">2.7.10.2</ecNumber>
    </recommendedName>
</protein>
<keyword evidence="7" id="KW-0829">Tyrosine-protein kinase</keyword>
<evidence type="ECO:0000313" key="11">
    <source>
        <dbReference type="Proteomes" id="UP000563898"/>
    </source>
</evidence>
<dbReference type="InterPro" id="IPR050445">
    <property type="entry name" value="Bact_polysacc_biosynth/exp"/>
</dbReference>
<evidence type="ECO:0000256" key="1">
    <source>
        <dbReference type="ARBA" id="ARBA00007316"/>
    </source>
</evidence>
<evidence type="ECO:0000256" key="5">
    <source>
        <dbReference type="ARBA" id="ARBA00022777"/>
    </source>
</evidence>
<dbReference type="Pfam" id="PF13614">
    <property type="entry name" value="AAA_31"/>
    <property type="match status" value="1"/>
</dbReference>
<name>A0A846WFN2_9ACTN</name>
<dbReference type="GO" id="GO:0005524">
    <property type="term" value="F:ATP binding"/>
    <property type="evidence" value="ECO:0007669"/>
    <property type="project" value="UniProtKB-KW"/>
</dbReference>
<dbReference type="NCBIfam" id="TIGR01007">
    <property type="entry name" value="eps_fam"/>
    <property type="match status" value="1"/>
</dbReference>
<feature type="domain" description="AAA" evidence="9">
    <location>
        <begin position="7"/>
        <end position="128"/>
    </location>
</feature>
<gene>
    <name evidence="10" type="ORF">HGA05_02370</name>
</gene>
<reference evidence="10 11" key="1">
    <citation type="submission" date="2020-04" db="EMBL/GenBank/DDBJ databases">
        <title>MicrobeNet Type strains.</title>
        <authorList>
            <person name="Nicholson A.C."/>
        </authorList>
    </citation>
    <scope>NUCLEOTIDE SEQUENCE [LARGE SCALE GENOMIC DNA]</scope>
    <source>
        <strain evidence="10 11">ATCC BAA-14</strain>
    </source>
</reference>
<dbReference type="PANTHER" id="PTHR32309:SF13">
    <property type="entry name" value="FERRIC ENTEROBACTIN TRANSPORT PROTEIN FEPE"/>
    <property type="match status" value="1"/>
</dbReference>
<evidence type="ECO:0000256" key="2">
    <source>
        <dbReference type="ARBA" id="ARBA00011903"/>
    </source>
</evidence>
<keyword evidence="3" id="KW-0808">Transferase</keyword>
<organism evidence="10 11">
    <name type="scientific">Gordonia polyisoprenivorans</name>
    <dbReference type="NCBI Taxonomy" id="84595"/>
    <lineage>
        <taxon>Bacteria</taxon>
        <taxon>Bacillati</taxon>
        <taxon>Actinomycetota</taxon>
        <taxon>Actinomycetes</taxon>
        <taxon>Mycobacteriales</taxon>
        <taxon>Gordoniaceae</taxon>
        <taxon>Gordonia</taxon>
    </lineage>
</organism>
<evidence type="ECO:0000256" key="8">
    <source>
        <dbReference type="ARBA" id="ARBA00051245"/>
    </source>
</evidence>
<dbReference type="GO" id="GO:0005886">
    <property type="term" value="C:plasma membrane"/>
    <property type="evidence" value="ECO:0007669"/>
    <property type="project" value="TreeGrafter"/>
</dbReference>
<comment type="catalytic activity">
    <reaction evidence="8">
        <text>L-tyrosyl-[protein] + ATP = O-phospho-L-tyrosyl-[protein] + ADP + H(+)</text>
        <dbReference type="Rhea" id="RHEA:10596"/>
        <dbReference type="Rhea" id="RHEA-COMP:10136"/>
        <dbReference type="Rhea" id="RHEA-COMP:20101"/>
        <dbReference type="ChEBI" id="CHEBI:15378"/>
        <dbReference type="ChEBI" id="CHEBI:30616"/>
        <dbReference type="ChEBI" id="CHEBI:46858"/>
        <dbReference type="ChEBI" id="CHEBI:61978"/>
        <dbReference type="ChEBI" id="CHEBI:456216"/>
        <dbReference type="EC" id="2.7.10.2"/>
    </reaction>
</comment>
<dbReference type="EMBL" id="JAAXPC010000001">
    <property type="protein sequence ID" value="NKY00424.1"/>
    <property type="molecule type" value="Genomic_DNA"/>
</dbReference>
<keyword evidence="5 10" id="KW-0418">Kinase</keyword>
<evidence type="ECO:0000259" key="9">
    <source>
        <dbReference type="Pfam" id="PF13614"/>
    </source>
</evidence>
<dbReference type="InterPro" id="IPR005702">
    <property type="entry name" value="Wzc-like_C"/>
</dbReference>
<dbReference type="SUPFAM" id="SSF52540">
    <property type="entry name" value="P-loop containing nucleoside triphosphate hydrolases"/>
    <property type="match status" value="1"/>
</dbReference>
<accession>A0A846WFN2</accession>
<dbReference type="AlphaFoldDB" id="A0A846WFN2"/>
<evidence type="ECO:0000256" key="7">
    <source>
        <dbReference type="ARBA" id="ARBA00023137"/>
    </source>
</evidence>
<sequence>MGVDSGMQVISVTSAGQGDGKTSTAIHLAASLAEVGKNVLLMECDLRRPVVGERLGLVTSIGITSCISDGVKVSDCIQGSGLSGLDVLLAGAVPPNPAEFLSSDLLGSLIGKLRSDYEYVIIDSAPIAPVADGILASRWADGVLFVVREGVTRDSVLSEAISEVEVANICIRGWIMNGASGTRTSYGYY</sequence>
<dbReference type="GO" id="GO:0004715">
    <property type="term" value="F:non-membrane spanning protein tyrosine kinase activity"/>
    <property type="evidence" value="ECO:0007669"/>
    <property type="project" value="UniProtKB-EC"/>
</dbReference>
<dbReference type="EC" id="2.7.10.2" evidence="2"/>